<feature type="transmembrane region" description="Helical" evidence="1">
    <location>
        <begin position="322"/>
        <end position="339"/>
    </location>
</feature>
<proteinExistence type="predicted"/>
<feature type="transmembrane region" description="Helical" evidence="1">
    <location>
        <begin position="82"/>
        <end position="101"/>
    </location>
</feature>
<reference evidence="3" key="1">
    <citation type="journal article" date="2015" name="Nature">
        <title>Complex archaea that bridge the gap between prokaryotes and eukaryotes.</title>
        <authorList>
            <person name="Spang A."/>
            <person name="Saw J.H."/>
            <person name="Jorgensen S.L."/>
            <person name="Zaremba-Niedzwiedzka K."/>
            <person name="Martijn J."/>
            <person name="Lind A.E."/>
            <person name="van Eijk R."/>
            <person name="Schleper C."/>
            <person name="Guy L."/>
            <person name="Ettema T.J."/>
        </authorList>
    </citation>
    <scope>NUCLEOTIDE SEQUENCE</scope>
</reference>
<feature type="transmembrane region" description="Helical" evidence="1">
    <location>
        <begin position="20"/>
        <end position="38"/>
    </location>
</feature>
<feature type="non-terminal residue" evidence="3">
    <location>
        <position position="382"/>
    </location>
</feature>
<accession>A0A0F9MFI7</accession>
<feature type="transmembrane region" description="Helical" evidence="1">
    <location>
        <begin position="206"/>
        <end position="223"/>
    </location>
</feature>
<dbReference type="EMBL" id="LAZR01010269">
    <property type="protein sequence ID" value="KKM67902.1"/>
    <property type="molecule type" value="Genomic_DNA"/>
</dbReference>
<feature type="transmembrane region" description="Helical" evidence="1">
    <location>
        <begin position="161"/>
        <end position="177"/>
    </location>
</feature>
<keyword evidence="1" id="KW-0812">Transmembrane</keyword>
<comment type="caution">
    <text evidence="3">The sequence shown here is derived from an EMBL/GenBank/DDBJ whole genome shotgun (WGS) entry which is preliminary data.</text>
</comment>
<gene>
    <name evidence="3" type="ORF">LCGC14_1466470</name>
</gene>
<feature type="domain" description="DUF6311" evidence="2">
    <location>
        <begin position="69"/>
        <end position="374"/>
    </location>
</feature>
<organism evidence="3">
    <name type="scientific">marine sediment metagenome</name>
    <dbReference type="NCBI Taxonomy" id="412755"/>
    <lineage>
        <taxon>unclassified sequences</taxon>
        <taxon>metagenomes</taxon>
        <taxon>ecological metagenomes</taxon>
    </lineage>
</organism>
<sequence>MSFPGTNAVVKRIVQYRWHILVVLFFTAVSTAVFAPWFSRPNSVLFAFPGDPFGTVWQIWFSKYAMQNGLPLNFTELIGAPYGYTSGPFVLYFWTIIYWPFNLLFNEIFTYNFLVFISFPLSGIFMYLLAWHVTGNRYASLVAGFIFAFSPYHLMRSLQHLTLAHIQWIPLFFLAVLRLREKRTSLNWALLTLSFGLLLLSDYHYGYFGLIIAVVILTFIFIYNRMQPKEIKVGGQNSRRRWEVSVSVVVIGLAFITLAAFPFIANWSKVKSTGYKQIEQLYVYSARPLEYLMPSIDNPVFGSFVENISSQKLHNSNFVEQTIYLGFIPLILAAIAIFYARNDANERRRFVVYFGLVGAITALLFSAPPTIEFLGISIPMPS</sequence>
<feature type="transmembrane region" description="Helical" evidence="1">
    <location>
        <begin position="351"/>
        <end position="371"/>
    </location>
</feature>
<dbReference type="InterPro" id="IPR046278">
    <property type="entry name" value="DUF6311"/>
</dbReference>
<evidence type="ECO:0000313" key="3">
    <source>
        <dbReference type="EMBL" id="KKM67902.1"/>
    </source>
</evidence>
<evidence type="ECO:0000256" key="1">
    <source>
        <dbReference type="SAM" id="Phobius"/>
    </source>
</evidence>
<keyword evidence="1" id="KW-1133">Transmembrane helix</keyword>
<feature type="transmembrane region" description="Helical" evidence="1">
    <location>
        <begin position="113"/>
        <end position="131"/>
    </location>
</feature>
<dbReference type="AlphaFoldDB" id="A0A0F9MFI7"/>
<feature type="transmembrane region" description="Helical" evidence="1">
    <location>
        <begin position="244"/>
        <end position="265"/>
    </location>
</feature>
<dbReference type="Pfam" id="PF19830">
    <property type="entry name" value="DUF6311"/>
    <property type="match status" value="1"/>
</dbReference>
<keyword evidence="1" id="KW-0472">Membrane</keyword>
<feature type="transmembrane region" description="Helical" evidence="1">
    <location>
        <begin position="184"/>
        <end position="200"/>
    </location>
</feature>
<evidence type="ECO:0000259" key="2">
    <source>
        <dbReference type="Pfam" id="PF19830"/>
    </source>
</evidence>
<name>A0A0F9MFI7_9ZZZZ</name>
<protein>
    <recommendedName>
        <fullName evidence="2">DUF6311 domain-containing protein</fullName>
    </recommendedName>
</protein>